<evidence type="ECO:0000256" key="7">
    <source>
        <dbReference type="SAM" id="Phobius"/>
    </source>
</evidence>
<name>A0AAX4PGI9_9CHLO</name>
<feature type="transmembrane region" description="Helical" evidence="7">
    <location>
        <begin position="459"/>
        <end position="480"/>
    </location>
</feature>
<keyword evidence="9" id="KW-1185">Reference proteome</keyword>
<dbReference type="PRINTS" id="PR00176">
    <property type="entry name" value="NANEUSMPORT"/>
</dbReference>
<keyword evidence="4 7" id="KW-1133">Transmembrane helix</keyword>
<dbReference type="InterPro" id="IPR000175">
    <property type="entry name" value="Na/ntran_symport"/>
</dbReference>
<feature type="transmembrane region" description="Helical" evidence="7">
    <location>
        <begin position="428"/>
        <end position="453"/>
    </location>
</feature>
<evidence type="ECO:0000256" key="4">
    <source>
        <dbReference type="ARBA" id="ARBA00022989"/>
    </source>
</evidence>
<keyword evidence="5 7" id="KW-0472">Membrane</keyword>
<dbReference type="PANTHER" id="PTHR11616">
    <property type="entry name" value="SODIUM/CHLORIDE DEPENDENT TRANSPORTER"/>
    <property type="match status" value="1"/>
</dbReference>
<reference evidence="8 9" key="1">
    <citation type="submission" date="2024-03" db="EMBL/GenBank/DDBJ databases">
        <title>Complete genome sequence of the green alga Chloropicon roscoffensis RCC1871.</title>
        <authorList>
            <person name="Lemieux C."/>
            <person name="Pombert J.-F."/>
            <person name="Otis C."/>
            <person name="Turmel M."/>
        </authorList>
    </citation>
    <scope>NUCLEOTIDE SEQUENCE [LARGE SCALE GENOMIC DNA]</scope>
    <source>
        <strain evidence="8 9">RCC1871</strain>
    </source>
</reference>
<evidence type="ECO:0000256" key="1">
    <source>
        <dbReference type="ARBA" id="ARBA00004141"/>
    </source>
</evidence>
<dbReference type="EMBL" id="CP151511">
    <property type="protein sequence ID" value="WZN65322.1"/>
    <property type="molecule type" value="Genomic_DNA"/>
</dbReference>
<sequence length="611" mass="65439">MMVPEVDDMKGGNMHSPPSAPPIPHANLYQQEPSVIGVPVPPPSPGPGGSANHNNNNNNNNNDEQVVEDGRQEFSNYAEFFLTSVGYCVGLGNLVVYPGRVYNHGGGAFIVAYFVFVLVLGVPLYMHDLKVGQFFRKGAYGSFTEMSPLLAGTGLAHVLIASIMIAYFNVIIGWAAIYLYHSFFDPLPWEGDTRTFFYQEVCGASAGLGDVNRIVWPVFGANAAAWLLTCIVLIKGVSSGGKVVYVTVTLPYLCIAALIARGATLPGGSEGIKEYLNVDVEKLQDVTTWVRAANQVFYSVGVAMGAIVTFGSYQQRKNASYARDGFIIPVINGLTSFLGGFAIFPMLGHIAQNTGVGIEDLDLSGFGVTFIAYTEGLASLPRGWAQAFSAIFFLMIITLGVDTQIGVAETVITFARETRAMGSWPEPLVTAVVCLGFWAISLPCVTDGGYYWVTLLWDYGNYMSMFIVAGVGLVGSCYLAGTAWHHEASQRLRGKRENALVLLVWRTLNPALCFVLFGLAAAGLSPYPTTLGAHGPGTGVFPTWAQVLSGLINFGPSLLVVVGLLLPLVFRARGGGGGGQSGGSAREVELSMVPTPLKRRTSKKYESLDEV</sequence>
<feature type="transmembrane region" description="Helical" evidence="7">
    <location>
        <begin position="544"/>
        <end position="570"/>
    </location>
</feature>
<dbReference type="PROSITE" id="PS50267">
    <property type="entry name" value="NA_NEUROTRAN_SYMP_3"/>
    <property type="match status" value="1"/>
</dbReference>
<proteinExistence type="predicted"/>
<dbReference type="GO" id="GO:0035725">
    <property type="term" value="P:sodium ion transmembrane transport"/>
    <property type="evidence" value="ECO:0007669"/>
    <property type="project" value="TreeGrafter"/>
</dbReference>
<evidence type="ECO:0000313" key="8">
    <source>
        <dbReference type="EMBL" id="WZN65322.1"/>
    </source>
</evidence>
<comment type="subcellular location">
    <subcellularLocation>
        <location evidence="1">Membrane</location>
        <topology evidence="1">Multi-pass membrane protein</topology>
    </subcellularLocation>
</comment>
<feature type="transmembrane region" description="Helical" evidence="7">
    <location>
        <begin position="500"/>
        <end position="524"/>
    </location>
</feature>
<dbReference type="Pfam" id="PF00209">
    <property type="entry name" value="SNF"/>
    <property type="match status" value="2"/>
</dbReference>
<feature type="compositionally biased region" description="Low complexity" evidence="6">
    <location>
        <begin position="50"/>
        <end position="62"/>
    </location>
</feature>
<feature type="transmembrane region" description="Helical" evidence="7">
    <location>
        <begin position="147"/>
        <end position="180"/>
    </location>
</feature>
<evidence type="ECO:0000256" key="5">
    <source>
        <dbReference type="ARBA" id="ARBA00023136"/>
    </source>
</evidence>
<feature type="transmembrane region" description="Helical" evidence="7">
    <location>
        <begin position="325"/>
        <end position="347"/>
    </location>
</feature>
<evidence type="ECO:0000256" key="3">
    <source>
        <dbReference type="ARBA" id="ARBA00022692"/>
    </source>
</evidence>
<dbReference type="SUPFAM" id="SSF161070">
    <property type="entry name" value="SNF-like"/>
    <property type="match status" value="1"/>
</dbReference>
<evidence type="ECO:0000256" key="6">
    <source>
        <dbReference type="SAM" id="MobiDB-lite"/>
    </source>
</evidence>
<gene>
    <name evidence="8" type="ORF">HKI87_11g68800</name>
</gene>
<evidence type="ECO:0000313" key="9">
    <source>
        <dbReference type="Proteomes" id="UP001472866"/>
    </source>
</evidence>
<dbReference type="GO" id="GO:0005886">
    <property type="term" value="C:plasma membrane"/>
    <property type="evidence" value="ECO:0007669"/>
    <property type="project" value="TreeGrafter"/>
</dbReference>
<feature type="transmembrane region" description="Helical" evidence="7">
    <location>
        <begin position="243"/>
        <end position="260"/>
    </location>
</feature>
<evidence type="ECO:0000256" key="2">
    <source>
        <dbReference type="ARBA" id="ARBA00022448"/>
    </source>
</evidence>
<dbReference type="Proteomes" id="UP001472866">
    <property type="component" value="Chromosome 11"/>
</dbReference>
<feature type="region of interest" description="Disordered" evidence="6">
    <location>
        <begin position="577"/>
        <end position="611"/>
    </location>
</feature>
<feature type="transmembrane region" description="Helical" evidence="7">
    <location>
        <begin position="214"/>
        <end position="234"/>
    </location>
</feature>
<feature type="transmembrane region" description="Helical" evidence="7">
    <location>
        <begin position="296"/>
        <end position="313"/>
    </location>
</feature>
<keyword evidence="2" id="KW-0813">Transport</keyword>
<dbReference type="AlphaFoldDB" id="A0AAX4PGI9"/>
<feature type="transmembrane region" description="Helical" evidence="7">
    <location>
        <begin position="384"/>
        <end position="407"/>
    </location>
</feature>
<feature type="transmembrane region" description="Helical" evidence="7">
    <location>
        <begin position="105"/>
        <end position="126"/>
    </location>
</feature>
<organism evidence="8 9">
    <name type="scientific">Chloropicon roscoffensis</name>
    <dbReference type="NCBI Taxonomy" id="1461544"/>
    <lineage>
        <taxon>Eukaryota</taxon>
        <taxon>Viridiplantae</taxon>
        <taxon>Chlorophyta</taxon>
        <taxon>Chloropicophyceae</taxon>
        <taxon>Chloropicales</taxon>
        <taxon>Chloropicaceae</taxon>
        <taxon>Chloropicon</taxon>
    </lineage>
</organism>
<feature type="transmembrane region" description="Helical" evidence="7">
    <location>
        <begin position="80"/>
        <end position="99"/>
    </location>
</feature>
<accession>A0AAX4PGI9</accession>
<dbReference type="InterPro" id="IPR037272">
    <property type="entry name" value="SNS_sf"/>
</dbReference>
<feature type="region of interest" description="Disordered" evidence="6">
    <location>
        <begin position="1"/>
        <end position="64"/>
    </location>
</feature>
<protein>
    <submittedName>
        <fullName evidence="8">Sodium/chloride symporter</fullName>
    </submittedName>
</protein>
<keyword evidence="3 7" id="KW-0812">Transmembrane</keyword>
<dbReference type="PANTHER" id="PTHR11616:SF240">
    <property type="entry name" value="BLOATED TUBULES, ISOFORM B-RELATED"/>
    <property type="match status" value="1"/>
</dbReference>